<dbReference type="Gene3D" id="2.130.10.10">
    <property type="entry name" value="YVTN repeat-like/Quinoprotein amine dehydrogenase"/>
    <property type="match status" value="1"/>
</dbReference>
<reference evidence="5" key="2">
    <citation type="submission" date="2013-10" db="EMBL/GenBank/DDBJ databases">
        <authorList>
            <person name="Aslett M."/>
        </authorList>
    </citation>
    <scope>NUCLEOTIDE SEQUENCE</scope>
    <source>
        <strain evidence="5">Houghton</strain>
    </source>
</reference>
<dbReference type="InterPro" id="IPR001680">
    <property type="entry name" value="WD40_rpt"/>
</dbReference>
<name>U6GGI2_EIMAC</name>
<dbReference type="OrthoDB" id="354169at2759"/>
<evidence type="ECO:0000256" key="2">
    <source>
        <dbReference type="ARBA" id="ARBA00022737"/>
    </source>
</evidence>
<dbReference type="InterPro" id="IPR015943">
    <property type="entry name" value="WD40/YVTN_repeat-like_dom_sf"/>
</dbReference>
<feature type="compositionally biased region" description="Low complexity" evidence="4">
    <location>
        <begin position="413"/>
        <end position="435"/>
    </location>
</feature>
<dbReference type="InterPro" id="IPR036322">
    <property type="entry name" value="WD40_repeat_dom_sf"/>
</dbReference>
<feature type="compositionally biased region" description="Acidic residues" evidence="4">
    <location>
        <begin position="1"/>
        <end position="11"/>
    </location>
</feature>
<keyword evidence="6" id="KW-1185">Reference proteome</keyword>
<sequence>MEEWPIEEDQQEGASETTEGLGEDAAAEVDEDVAAASSSSSSSAAGGGTSAAVAAAGGAAATGGGGGAAAAGGDRSVYLESLTFNQDGSCFIAGTTEGFRVYRSSPLTEFLRREGAHWPDKGLQTAAMLYRTSVYATVTRTENKKVKLWDDSRKRFIGELRSKQTVRNVCLARDVLAMVTDYTVYVYLSEQMTPVNIIHTSINENGLCALAADGGLGSWLLACPAVAVGAVRVHRGLSSAAAAAAAAAAADGGDSNAANAANPAAAAAAAAAAAGGGTAGLLGHHQSSSSAAAAAAAAGNNTANHVFQAHTTQLAAIVFNLQGTLIATASEKGTVAKIFNAADGRLLRQLRRGRNISSISCVCFRGDNRFVAVASSSETIHIFLLSDQQQQQADDDDKHGQTDANTLFPLQDAANSTSSNSSNNNNNSSSSSSSRSVAAAAAMQLPAAINSGKEITAAVYGASREIVQDAIKGVLGSYFRASRSFAQFHLPSDITSIDSRSSSSSIKGPLVSFAGPNSNHLFLLSPSGHFYELRFNAKTGKECILLTACTWFACRPNFRIQSHLGTAALPSDLEGGHEGDQWQLVL</sequence>
<evidence type="ECO:0000256" key="4">
    <source>
        <dbReference type="SAM" id="MobiDB-lite"/>
    </source>
</evidence>
<feature type="region of interest" description="Disordered" evidence="4">
    <location>
        <begin position="1"/>
        <end position="49"/>
    </location>
</feature>
<evidence type="ECO:0000256" key="3">
    <source>
        <dbReference type="ARBA" id="ARBA00025740"/>
    </source>
</evidence>
<dbReference type="VEuPathDB" id="ToxoDB:EAH_00042560"/>
<dbReference type="InterPro" id="IPR048720">
    <property type="entry name" value="PROPPIN"/>
</dbReference>
<feature type="region of interest" description="Disordered" evidence="4">
    <location>
        <begin position="412"/>
        <end position="435"/>
    </location>
</feature>
<organism evidence="5 6">
    <name type="scientific">Eimeria acervulina</name>
    <name type="common">Coccidian parasite</name>
    <dbReference type="NCBI Taxonomy" id="5801"/>
    <lineage>
        <taxon>Eukaryota</taxon>
        <taxon>Sar</taxon>
        <taxon>Alveolata</taxon>
        <taxon>Apicomplexa</taxon>
        <taxon>Conoidasida</taxon>
        <taxon>Coccidia</taxon>
        <taxon>Eucoccidiorida</taxon>
        <taxon>Eimeriorina</taxon>
        <taxon>Eimeriidae</taxon>
        <taxon>Eimeria</taxon>
    </lineage>
</organism>
<dbReference type="GO" id="GO:0005737">
    <property type="term" value="C:cytoplasm"/>
    <property type="evidence" value="ECO:0007669"/>
    <property type="project" value="UniProtKB-ARBA"/>
</dbReference>
<reference evidence="5" key="1">
    <citation type="submission" date="2013-10" db="EMBL/GenBank/DDBJ databases">
        <title>Genomic analysis of the causative agents of coccidiosis in chickens.</title>
        <authorList>
            <person name="Reid A.J."/>
            <person name="Blake D."/>
            <person name="Billington K."/>
            <person name="Browne H."/>
            <person name="Dunn M."/>
            <person name="Hung S."/>
            <person name="Kawahara F."/>
            <person name="Miranda-Saavedra D."/>
            <person name="Mourier T."/>
            <person name="Nagra H."/>
            <person name="Otto T.D."/>
            <person name="Rawlings N."/>
            <person name="Sanchez A."/>
            <person name="Sanders M."/>
            <person name="Subramaniam C."/>
            <person name="Tay Y."/>
            <person name="Dear P."/>
            <person name="Doerig C."/>
            <person name="Gruber A."/>
            <person name="Parkinson J."/>
            <person name="Shirley M."/>
            <person name="Wan K.L."/>
            <person name="Berriman M."/>
            <person name="Tomley F."/>
            <person name="Pain A."/>
        </authorList>
    </citation>
    <scope>NUCLEOTIDE SEQUENCE</scope>
    <source>
        <strain evidence="5">Houghton</strain>
    </source>
</reference>
<evidence type="ECO:0000256" key="1">
    <source>
        <dbReference type="ARBA" id="ARBA00022574"/>
    </source>
</evidence>
<dbReference type="EMBL" id="HG671009">
    <property type="protein sequence ID" value="CDI79361.1"/>
    <property type="molecule type" value="Genomic_DNA"/>
</dbReference>
<dbReference type="GeneID" id="25272326"/>
<keyword evidence="1" id="KW-0853">WD repeat</keyword>
<accession>U6GGI2</accession>
<comment type="similarity">
    <text evidence="3">Belongs to the WD repeat PROPPIN family.</text>
</comment>
<dbReference type="PANTHER" id="PTHR11227">
    <property type="entry name" value="WD-REPEAT PROTEIN INTERACTING WITH PHOSPHOINOSIDES WIPI -RELATED"/>
    <property type="match status" value="1"/>
</dbReference>
<dbReference type="RefSeq" id="XP_013250517.1">
    <property type="nucleotide sequence ID" value="XM_013395063.1"/>
</dbReference>
<keyword evidence="2" id="KW-0677">Repeat</keyword>
<dbReference type="SUPFAM" id="SSF50978">
    <property type="entry name" value="WD40 repeat-like"/>
    <property type="match status" value="1"/>
</dbReference>
<dbReference type="SMART" id="SM00320">
    <property type="entry name" value="WD40"/>
    <property type="match status" value="2"/>
</dbReference>
<dbReference type="Pfam" id="PF21032">
    <property type="entry name" value="PROPPIN"/>
    <property type="match status" value="1"/>
</dbReference>
<feature type="compositionally biased region" description="Low complexity" evidence="4">
    <location>
        <begin position="34"/>
        <end position="49"/>
    </location>
</feature>
<dbReference type="OMA" id="SCAFNQD"/>
<protein>
    <submittedName>
        <fullName evidence="5">Uncharacterized protein</fullName>
    </submittedName>
</protein>
<proteinExistence type="inferred from homology"/>
<dbReference type="Proteomes" id="UP000018050">
    <property type="component" value="Unassembled WGS sequence"/>
</dbReference>
<dbReference type="AlphaFoldDB" id="U6GGI2"/>
<gene>
    <name evidence="5" type="ORF">EAH_00042560</name>
</gene>
<evidence type="ECO:0000313" key="6">
    <source>
        <dbReference type="Proteomes" id="UP000018050"/>
    </source>
</evidence>
<evidence type="ECO:0000313" key="5">
    <source>
        <dbReference type="EMBL" id="CDI79361.1"/>
    </source>
</evidence>
<feature type="compositionally biased region" description="Acidic residues" evidence="4">
    <location>
        <begin position="21"/>
        <end position="33"/>
    </location>
</feature>